<dbReference type="Pfam" id="PF10317">
    <property type="entry name" value="7TM_GPCR_Srd"/>
    <property type="match status" value="1"/>
</dbReference>
<evidence type="ECO:0000256" key="1">
    <source>
        <dbReference type="SAM" id="Phobius"/>
    </source>
</evidence>
<feature type="transmembrane region" description="Helical" evidence="1">
    <location>
        <begin position="74"/>
        <end position="99"/>
    </location>
</feature>
<comment type="caution">
    <text evidence="2">The sequence shown here is derived from an EMBL/GenBank/DDBJ whole genome shotgun (WGS) entry which is preliminary data.</text>
</comment>
<gene>
    <name evidence="2" type="ORF">MSPICULIGERA_LOCUS24494</name>
</gene>
<reference evidence="2" key="1">
    <citation type="submission" date="2023-06" db="EMBL/GenBank/DDBJ databases">
        <authorList>
            <person name="Delattre M."/>
        </authorList>
    </citation>
    <scope>NUCLEOTIDE SEQUENCE</scope>
    <source>
        <strain evidence="2">AF72</strain>
    </source>
</reference>
<evidence type="ECO:0000313" key="3">
    <source>
        <dbReference type="Proteomes" id="UP001177023"/>
    </source>
</evidence>
<dbReference type="AlphaFoldDB" id="A0AA36GAM7"/>
<feature type="non-terminal residue" evidence="2">
    <location>
        <position position="171"/>
    </location>
</feature>
<dbReference type="Proteomes" id="UP001177023">
    <property type="component" value="Unassembled WGS sequence"/>
</dbReference>
<name>A0AA36GAM7_9BILA</name>
<protein>
    <submittedName>
        <fullName evidence="2">Uncharacterized protein</fullName>
    </submittedName>
</protein>
<dbReference type="InterPro" id="IPR019421">
    <property type="entry name" value="7TM_GPCR_serpentine_rcpt_Srd"/>
</dbReference>
<sequence length="171" mass="19501">MTSRYLIMRGIKIRYFRMFVICLVLAIIPVIILASCHLIPRDPAAVAQLFTKSYPDYPVQQWLQEERLDGYPSVYYVGVYLLLACATIPNWPSVTCMLYSRQKILKLLAQEDLAEVTRDGLRMLIKELLAPYIPSCANKVQEVQKDPATVSEYVRPKSLAEMKKRVAEASG</sequence>
<feature type="transmembrane region" description="Helical" evidence="1">
    <location>
        <begin position="20"/>
        <end position="40"/>
    </location>
</feature>
<accession>A0AA36GAM7</accession>
<keyword evidence="1" id="KW-0812">Transmembrane</keyword>
<organism evidence="2 3">
    <name type="scientific">Mesorhabditis spiculigera</name>
    <dbReference type="NCBI Taxonomy" id="96644"/>
    <lineage>
        <taxon>Eukaryota</taxon>
        <taxon>Metazoa</taxon>
        <taxon>Ecdysozoa</taxon>
        <taxon>Nematoda</taxon>
        <taxon>Chromadorea</taxon>
        <taxon>Rhabditida</taxon>
        <taxon>Rhabditina</taxon>
        <taxon>Rhabditomorpha</taxon>
        <taxon>Rhabditoidea</taxon>
        <taxon>Rhabditidae</taxon>
        <taxon>Mesorhabditinae</taxon>
        <taxon>Mesorhabditis</taxon>
    </lineage>
</organism>
<evidence type="ECO:0000313" key="2">
    <source>
        <dbReference type="EMBL" id="CAJ0586489.1"/>
    </source>
</evidence>
<keyword evidence="1" id="KW-1133">Transmembrane helix</keyword>
<dbReference type="EMBL" id="CATQJA010002708">
    <property type="protein sequence ID" value="CAJ0586489.1"/>
    <property type="molecule type" value="Genomic_DNA"/>
</dbReference>
<keyword evidence="3" id="KW-1185">Reference proteome</keyword>
<proteinExistence type="predicted"/>
<keyword evidence="1" id="KW-0472">Membrane</keyword>